<proteinExistence type="predicted"/>
<evidence type="ECO:0000313" key="2">
    <source>
        <dbReference type="EMBL" id="EGB02692.1"/>
    </source>
</evidence>
<feature type="compositionally biased region" description="Low complexity" evidence="1">
    <location>
        <begin position="54"/>
        <end position="70"/>
    </location>
</feature>
<dbReference type="AlphaFoldDB" id="F0YQB7"/>
<dbReference type="GeneID" id="20226932"/>
<protein>
    <submittedName>
        <fullName evidence="2">Uncharacterized protein</fullName>
    </submittedName>
</protein>
<sequence>MASRAPPSSFDSESSSDESSLSSGDESSDDEEDVAPKPIEAAAADEPAAKPADEPAAAPKPAPTVAASPPRKQRKVDPEKLTLYLLAAGWTKVSINHQSNWLDTFGVAYSSSRAILTAYPELYDHCA</sequence>
<keyword evidence="3" id="KW-1185">Reference proteome</keyword>
<accession>F0YQB7</accession>
<evidence type="ECO:0000256" key="1">
    <source>
        <dbReference type="SAM" id="MobiDB-lite"/>
    </source>
</evidence>
<reference evidence="2 3" key="1">
    <citation type="journal article" date="2011" name="Proc. Natl. Acad. Sci. U.S.A.">
        <title>Niche of harmful alga Aureococcus anophagefferens revealed through ecogenomics.</title>
        <authorList>
            <person name="Gobler C.J."/>
            <person name="Berry D.L."/>
            <person name="Dyhrman S.T."/>
            <person name="Wilhelm S.W."/>
            <person name="Salamov A."/>
            <person name="Lobanov A.V."/>
            <person name="Zhang Y."/>
            <person name="Collier J.L."/>
            <person name="Wurch L.L."/>
            <person name="Kustka A.B."/>
            <person name="Dill B.D."/>
            <person name="Shah M."/>
            <person name="VerBerkmoes N.C."/>
            <person name="Kuo A."/>
            <person name="Terry A."/>
            <person name="Pangilinan J."/>
            <person name="Lindquist E.A."/>
            <person name="Lucas S."/>
            <person name="Paulsen I.T."/>
            <person name="Hattenrath-Lehmann T.K."/>
            <person name="Talmage S.C."/>
            <person name="Walker E.A."/>
            <person name="Koch F."/>
            <person name="Burson A.M."/>
            <person name="Marcoval M.A."/>
            <person name="Tang Y.Z."/>
            <person name="Lecleir G.R."/>
            <person name="Coyne K.J."/>
            <person name="Berg G.M."/>
            <person name="Bertrand E.M."/>
            <person name="Saito M.A."/>
            <person name="Gladyshev V.N."/>
            <person name="Grigoriev I.V."/>
        </authorList>
    </citation>
    <scope>NUCLEOTIDE SEQUENCE [LARGE SCALE GENOMIC DNA]</scope>
    <source>
        <strain evidence="3">CCMP 1984</strain>
    </source>
</reference>
<dbReference type="KEGG" id="aaf:AURANDRAFT_68652"/>
<dbReference type="Proteomes" id="UP000002729">
    <property type="component" value="Unassembled WGS sequence"/>
</dbReference>
<gene>
    <name evidence="2" type="ORF">AURANDRAFT_68652</name>
</gene>
<feature type="compositionally biased region" description="Low complexity" evidence="1">
    <location>
        <begin position="36"/>
        <end position="46"/>
    </location>
</feature>
<feature type="compositionally biased region" description="Low complexity" evidence="1">
    <location>
        <begin position="8"/>
        <end position="25"/>
    </location>
</feature>
<feature type="region of interest" description="Disordered" evidence="1">
    <location>
        <begin position="1"/>
        <end position="78"/>
    </location>
</feature>
<dbReference type="EMBL" id="GL833365">
    <property type="protein sequence ID" value="EGB02692.1"/>
    <property type="molecule type" value="Genomic_DNA"/>
</dbReference>
<dbReference type="RefSeq" id="XP_009042608.1">
    <property type="nucleotide sequence ID" value="XM_009044360.1"/>
</dbReference>
<organism evidence="3">
    <name type="scientific">Aureococcus anophagefferens</name>
    <name type="common">Harmful bloom alga</name>
    <dbReference type="NCBI Taxonomy" id="44056"/>
    <lineage>
        <taxon>Eukaryota</taxon>
        <taxon>Sar</taxon>
        <taxon>Stramenopiles</taxon>
        <taxon>Ochrophyta</taxon>
        <taxon>Pelagophyceae</taxon>
        <taxon>Pelagomonadales</taxon>
        <taxon>Pelagomonadaceae</taxon>
        <taxon>Aureococcus</taxon>
    </lineage>
</organism>
<dbReference type="InParanoid" id="F0YQB7"/>
<name>F0YQB7_AURAN</name>
<evidence type="ECO:0000313" key="3">
    <source>
        <dbReference type="Proteomes" id="UP000002729"/>
    </source>
</evidence>